<evidence type="ECO:0000313" key="3">
    <source>
        <dbReference type="Proteomes" id="UP000706124"/>
    </source>
</evidence>
<feature type="region of interest" description="Disordered" evidence="1">
    <location>
        <begin position="28"/>
        <end position="79"/>
    </location>
</feature>
<evidence type="ECO:0000256" key="1">
    <source>
        <dbReference type="SAM" id="MobiDB-lite"/>
    </source>
</evidence>
<gene>
    <name evidence="2" type="ORF">E4U60_004122</name>
</gene>
<proteinExistence type="predicted"/>
<accession>A0A9P7M9B0</accession>
<organism evidence="2 3">
    <name type="scientific">Claviceps pazoutovae</name>
    <dbReference type="NCBI Taxonomy" id="1649127"/>
    <lineage>
        <taxon>Eukaryota</taxon>
        <taxon>Fungi</taxon>
        <taxon>Dikarya</taxon>
        <taxon>Ascomycota</taxon>
        <taxon>Pezizomycotina</taxon>
        <taxon>Sordariomycetes</taxon>
        <taxon>Hypocreomycetidae</taxon>
        <taxon>Hypocreales</taxon>
        <taxon>Clavicipitaceae</taxon>
        <taxon>Claviceps</taxon>
    </lineage>
</organism>
<name>A0A9P7M9B0_9HYPO</name>
<protein>
    <submittedName>
        <fullName evidence="2">Uncharacterized protein</fullName>
    </submittedName>
</protein>
<sequence length="79" mass="9566">MNAHSQIKTWLRLNQTLFHFSRNNDLRQASQGGQTRAEKNQPVNVKQQQNQQQQNQQQQNQQQQNQQQQNQQQKHQYQQ</sequence>
<dbReference type="AlphaFoldDB" id="A0A9P7M9B0"/>
<comment type="caution">
    <text evidence="2">The sequence shown here is derived from an EMBL/GenBank/DDBJ whole genome shotgun (WGS) entry which is preliminary data.</text>
</comment>
<feature type="compositionally biased region" description="Low complexity" evidence="1">
    <location>
        <begin position="47"/>
        <end position="79"/>
    </location>
</feature>
<dbReference type="Proteomes" id="UP000706124">
    <property type="component" value="Unassembled WGS sequence"/>
</dbReference>
<evidence type="ECO:0000313" key="2">
    <source>
        <dbReference type="EMBL" id="KAG5934089.1"/>
    </source>
</evidence>
<dbReference type="EMBL" id="SRPO01000330">
    <property type="protein sequence ID" value="KAG5934089.1"/>
    <property type="molecule type" value="Genomic_DNA"/>
</dbReference>
<reference evidence="2 3" key="1">
    <citation type="journal article" date="2020" name="bioRxiv">
        <title>Whole genome comparisons of ergot fungi reveals the divergence and evolution of species within the genus Claviceps are the result of varying mechanisms driving genome evolution and host range expansion.</title>
        <authorList>
            <person name="Wyka S.A."/>
            <person name="Mondo S.J."/>
            <person name="Liu M."/>
            <person name="Dettman J."/>
            <person name="Nalam V."/>
            <person name="Broders K.D."/>
        </authorList>
    </citation>
    <scope>NUCLEOTIDE SEQUENCE [LARGE SCALE GENOMIC DNA]</scope>
    <source>
        <strain evidence="2 3">CCC 1485</strain>
    </source>
</reference>
<keyword evidence="3" id="KW-1185">Reference proteome</keyword>